<dbReference type="Gene3D" id="3.50.50.60">
    <property type="entry name" value="FAD/NAD(P)-binding domain"/>
    <property type="match status" value="1"/>
</dbReference>
<dbReference type="InterPro" id="IPR038299">
    <property type="entry name" value="DAO_C_sf"/>
</dbReference>
<dbReference type="PANTHER" id="PTHR11985:SF35">
    <property type="entry name" value="ANAEROBIC GLYCEROL-3-PHOSPHATE DEHYDROGENASE SUBUNIT A"/>
    <property type="match status" value="1"/>
</dbReference>
<evidence type="ECO:0000256" key="6">
    <source>
        <dbReference type="ARBA" id="ARBA00023002"/>
    </source>
</evidence>
<dbReference type="AlphaFoldDB" id="A0A5C6RLZ8"/>
<sequence>MDRNKNISKAQDGNIEWDIVVIGGGASGLGIALDGLSRGLSVLLLEKHDFAKGTSSRSTKLLHGGVRYLAQGDVQLVLEALRERGRIMKNAPHVSRRQAFIIPLYSLWGQIKYGLGLKIYDLMAGKLRIGRSTLLSRKATLEQLPNVNPKGLKGGVKYYDGQFDDARLAINVAQTCDEMGGCLLNYASVSALLKDADGQVTGCRATDELSGQPFEVRGKAIVNATGVFADQVLRMDQPSARKSIVPSQGIHLTLDLSFLGGQQALMIPQTSDGRVLFGIPWHGQLIVGTTDTLVEQPSLEPEALEKEIRFILDTCAQYLVRPPKRSDVKAVFAGLRPLAAPKAEGASTKEISRSHKITLSESGLFSLIGGKWTTFRQMGEDTIDRIIQERGWNGAAGSQSASRAIHGHTTGDGRVPDGHWAVYGSDAAQIKALSKALQDGAQLLAHGYPYTKAEVVWMARHEMAMRVEDVLARRTRLLFLDAAAALSAAPKVARWLAEEQGQGPVWEEQEVLSFAQTAAAYQLNGRGKTS</sequence>
<evidence type="ECO:0000313" key="9">
    <source>
        <dbReference type="EMBL" id="TXB62362.1"/>
    </source>
</evidence>
<evidence type="ECO:0000259" key="7">
    <source>
        <dbReference type="Pfam" id="PF01266"/>
    </source>
</evidence>
<dbReference type="Proteomes" id="UP000321580">
    <property type="component" value="Unassembled WGS sequence"/>
</dbReference>
<keyword evidence="3" id="KW-0285">Flavoprotein</keyword>
<evidence type="ECO:0000313" key="10">
    <source>
        <dbReference type="Proteomes" id="UP000321580"/>
    </source>
</evidence>
<accession>A0A5C6RLZ8</accession>
<dbReference type="InterPro" id="IPR000447">
    <property type="entry name" value="G3P_DH_FAD-dep"/>
</dbReference>
<protein>
    <submittedName>
        <fullName evidence="9">Glycerol-3-phosphate dehydrogenase/oxidase</fullName>
    </submittedName>
</protein>
<dbReference type="PANTHER" id="PTHR11985">
    <property type="entry name" value="GLYCEROL-3-PHOSPHATE DEHYDROGENASE"/>
    <property type="match status" value="1"/>
</dbReference>
<evidence type="ECO:0000256" key="3">
    <source>
        <dbReference type="ARBA" id="ARBA00022630"/>
    </source>
</evidence>
<keyword evidence="6" id="KW-0560">Oxidoreductase</keyword>
<dbReference type="SUPFAM" id="SSF51905">
    <property type="entry name" value="FAD/NAD(P)-binding domain"/>
    <property type="match status" value="1"/>
</dbReference>
<organism evidence="9 10">
    <name type="scientific">Phaeodactylibacter luteus</name>
    <dbReference type="NCBI Taxonomy" id="1564516"/>
    <lineage>
        <taxon>Bacteria</taxon>
        <taxon>Pseudomonadati</taxon>
        <taxon>Bacteroidota</taxon>
        <taxon>Saprospiria</taxon>
        <taxon>Saprospirales</taxon>
        <taxon>Haliscomenobacteraceae</taxon>
        <taxon>Phaeodactylibacter</taxon>
    </lineage>
</organism>
<feature type="domain" description="Alpha-glycerophosphate oxidase C-terminal" evidence="8">
    <location>
        <begin position="420"/>
        <end position="501"/>
    </location>
</feature>
<dbReference type="EMBL" id="VOOR01000031">
    <property type="protein sequence ID" value="TXB62362.1"/>
    <property type="molecule type" value="Genomic_DNA"/>
</dbReference>
<comment type="cofactor">
    <cofactor evidence="1">
        <name>FAD</name>
        <dbReference type="ChEBI" id="CHEBI:57692"/>
    </cofactor>
</comment>
<proteinExistence type="inferred from homology"/>
<dbReference type="Pfam" id="PF16901">
    <property type="entry name" value="DAO_C"/>
    <property type="match status" value="1"/>
</dbReference>
<evidence type="ECO:0000256" key="4">
    <source>
        <dbReference type="ARBA" id="ARBA00022798"/>
    </source>
</evidence>
<dbReference type="InterPro" id="IPR006076">
    <property type="entry name" value="FAD-dep_OxRdtase"/>
</dbReference>
<comment type="caution">
    <text evidence="9">The sequence shown here is derived from an EMBL/GenBank/DDBJ whole genome shotgun (WGS) entry which is preliminary data.</text>
</comment>
<dbReference type="PRINTS" id="PR01001">
    <property type="entry name" value="FADG3PDH"/>
</dbReference>
<name>A0A5C6RLZ8_9BACT</name>
<gene>
    <name evidence="9" type="ORF">FRY97_14475</name>
</gene>
<keyword evidence="4" id="KW-0319">Glycerol metabolism</keyword>
<evidence type="ECO:0000256" key="2">
    <source>
        <dbReference type="ARBA" id="ARBA00007330"/>
    </source>
</evidence>
<dbReference type="GO" id="GO:0004368">
    <property type="term" value="F:glycerol-3-phosphate dehydrogenase (quinone) activity"/>
    <property type="evidence" value="ECO:0007669"/>
    <property type="project" value="InterPro"/>
</dbReference>
<dbReference type="Gene3D" id="3.30.9.10">
    <property type="entry name" value="D-Amino Acid Oxidase, subunit A, domain 2"/>
    <property type="match status" value="1"/>
</dbReference>
<dbReference type="Pfam" id="PF01266">
    <property type="entry name" value="DAO"/>
    <property type="match status" value="1"/>
</dbReference>
<dbReference type="OrthoDB" id="9766796at2"/>
<dbReference type="GO" id="GO:0006071">
    <property type="term" value="P:glycerol metabolic process"/>
    <property type="evidence" value="ECO:0007669"/>
    <property type="project" value="UniProtKB-KW"/>
</dbReference>
<evidence type="ECO:0000256" key="1">
    <source>
        <dbReference type="ARBA" id="ARBA00001974"/>
    </source>
</evidence>
<feature type="domain" description="FAD dependent oxidoreductase" evidence="7">
    <location>
        <begin position="18"/>
        <end position="341"/>
    </location>
</feature>
<evidence type="ECO:0000259" key="8">
    <source>
        <dbReference type="Pfam" id="PF16901"/>
    </source>
</evidence>
<dbReference type="Gene3D" id="1.10.8.870">
    <property type="entry name" value="Alpha-glycerophosphate oxidase, cap domain"/>
    <property type="match status" value="1"/>
</dbReference>
<dbReference type="RefSeq" id="WP_147168269.1">
    <property type="nucleotide sequence ID" value="NZ_VOOR01000031.1"/>
</dbReference>
<keyword evidence="5" id="KW-0274">FAD</keyword>
<keyword evidence="10" id="KW-1185">Reference proteome</keyword>
<comment type="similarity">
    <text evidence="2">Belongs to the FAD-dependent glycerol-3-phosphate dehydrogenase family.</text>
</comment>
<dbReference type="InterPro" id="IPR031656">
    <property type="entry name" value="DAO_C"/>
</dbReference>
<dbReference type="InterPro" id="IPR036188">
    <property type="entry name" value="FAD/NAD-bd_sf"/>
</dbReference>
<dbReference type="GO" id="GO:0046168">
    <property type="term" value="P:glycerol-3-phosphate catabolic process"/>
    <property type="evidence" value="ECO:0007669"/>
    <property type="project" value="TreeGrafter"/>
</dbReference>
<reference evidence="9 10" key="1">
    <citation type="submission" date="2019-08" db="EMBL/GenBank/DDBJ databases">
        <title>Genome of Phaeodactylibacter luteus.</title>
        <authorList>
            <person name="Bowman J.P."/>
        </authorList>
    </citation>
    <scope>NUCLEOTIDE SEQUENCE [LARGE SCALE GENOMIC DNA]</scope>
    <source>
        <strain evidence="9 10">KCTC 42180</strain>
    </source>
</reference>
<evidence type="ECO:0000256" key="5">
    <source>
        <dbReference type="ARBA" id="ARBA00022827"/>
    </source>
</evidence>